<dbReference type="EMBL" id="JAHHGZ010000040">
    <property type="protein sequence ID" value="MBW4671205.1"/>
    <property type="molecule type" value="Genomic_DNA"/>
</dbReference>
<protein>
    <submittedName>
        <fullName evidence="1">Bacteriocin</fullName>
    </submittedName>
</protein>
<reference evidence="1" key="1">
    <citation type="submission" date="2021-05" db="EMBL/GenBank/DDBJ databases">
        <authorList>
            <person name="Pietrasiak N."/>
            <person name="Ward R."/>
            <person name="Stajich J.E."/>
            <person name="Kurbessoian T."/>
        </authorList>
    </citation>
    <scope>NUCLEOTIDE SEQUENCE</scope>
    <source>
        <strain evidence="1">GSE-NOS-MK-12-04C</strain>
    </source>
</reference>
<gene>
    <name evidence="1" type="ORF">KME60_28225</name>
</gene>
<comment type="caution">
    <text evidence="1">The sequence shown here is derived from an EMBL/GenBank/DDBJ whole genome shotgun (WGS) entry which is preliminary data.</text>
</comment>
<dbReference type="NCBIfam" id="TIGR01847">
    <property type="entry name" value="bacteriocin_sig"/>
    <property type="match status" value="1"/>
</dbReference>
<evidence type="ECO:0000313" key="2">
    <source>
        <dbReference type="Proteomes" id="UP000729701"/>
    </source>
</evidence>
<dbReference type="InterPro" id="IPR010133">
    <property type="entry name" value="Bacteriocin_signal_seq"/>
</dbReference>
<sequence>MKFNLKIKDLLPTGKETETTANVHKLELEELSDQELANINGGFQIISASTASRAITAEDYYKLAGFWGG</sequence>
<dbReference type="Proteomes" id="UP000729701">
    <property type="component" value="Unassembled WGS sequence"/>
</dbReference>
<organism evidence="1 2">
    <name type="scientific">Cyanomargarita calcarea GSE-NOS-MK-12-04C</name>
    <dbReference type="NCBI Taxonomy" id="2839659"/>
    <lineage>
        <taxon>Bacteria</taxon>
        <taxon>Bacillati</taxon>
        <taxon>Cyanobacteriota</taxon>
        <taxon>Cyanophyceae</taxon>
        <taxon>Nostocales</taxon>
        <taxon>Cyanomargaritaceae</taxon>
        <taxon>Cyanomargarita</taxon>
    </lineage>
</organism>
<proteinExistence type="predicted"/>
<dbReference type="AlphaFoldDB" id="A0A951UYT3"/>
<accession>A0A951UYT3</accession>
<name>A0A951UYT3_9CYAN</name>
<evidence type="ECO:0000313" key="1">
    <source>
        <dbReference type="EMBL" id="MBW4671205.1"/>
    </source>
</evidence>
<reference evidence="1" key="2">
    <citation type="journal article" date="2022" name="Microbiol. Resour. Announc.">
        <title>Metagenome Sequencing to Explore Phylogenomics of Terrestrial Cyanobacteria.</title>
        <authorList>
            <person name="Ward R.D."/>
            <person name="Stajich J.E."/>
            <person name="Johansen J.R."/>
            <person name="Huntemann M."/>
            <person name="Clum A."/>
            <person name="Foster B."/>
            <person name="Foster B."/>
            <person name="Roux S."/>
            <person name="Palaniappan K."/>
            <person name="Varghese N."/>
            <person name="Mukherjee S."/>
            <person name="Reddy T.B.K."/>
            <person name="Daum C."/>
            <person name="Copeland A."/>
            <person name="Chen I.A."/>
            <person name="Ivanova N.N."/>
            <person name="Kyrpides N.C."/>
            <person name="Shapiro N."/>
            <person name="Eloe-Fadrosh E.A."/>
            <person name="Pietrasiak N."/>
        </authorList>
    </citation>
    <scope>NUCLEOTIDE SEQUENCE</scope>
    <source>
        <strain evidence="1">GSE-NOS-MK-12-04C</strain>
    </source>
</reference>